<feature type="domain" description="Helicase-associated" evidence="1">
    <location>
        <begin position="355"/>
        <end position="414"/>
    </location>
</feature>
<dbReference type="Proteomes" id="UP000198432">
    <property type="component" value="Unassembled WGS sequence"/>
</dbReference>
<evidence type="ECO:0000313" key="3">
    <source>
        <dbReference type="Proteomes" id="UP000198432"/>
    </source>
</evidence>
<dbReference type="RefSeq" id="WP_089321967.1">
    <property type="nucleotide sequence ID" value="NZ_FZOQ01000051.1"/>
</dbReference>
<feature type="domain" description="Helicase-associated" evidence="1">
    <location>
        <begin position="77"/>
        <end position="133"/>
    </location>
</feature>
<feature type="domain" description="Helicase-associated" evidence="1">
    <location>
        <begin position="211"/>
        <end position="270"/>
    </location>
</feature>
<feature type="domain" description="Helicase-associated" evidence="1">
    <location>
        <begin position="142"/>
        <end position="203"/>
    </location>
</feature>
<dbReference type="Pfam" id="PF03457">
    <property type="entry name" value="HA"/>
    <property type="match status" value="7"/>
</dbReference>
<dbReference type="InterPro" id="IPR005114">
    <property type="entry name" value="Helicase_assoc"/>
</dbReference>
<dbReference type="PANTHER" id="PTHR33418:SF1">
    <property type="entry name" value="HELICASE-ASSOCIATED DOMAIN-CONTAINING PROTEIN"/>
    <property type="match status" value="1"/>
</dbReference>
<gene>
    <name evidence="2" type="ORF">SAMN06296052_1511</name>
</gene>
<feature type="domain" description="Helicase-associated" evidence="1">
    <location>
        <begin position="420"/>
        <end position="479"/>
    </location>
</feature>
<evidence type="ECO:0000313" key="2">
    <source>
        <dbReference type="EMBL" id="SNT33787.1"/>
    </source>
</evidence>
<accession>A0A239LSX8</accession>
<reference evidence="3" key="1">
    <citation type="submission" date="2017-06" db="EMBL/GenBank/DDBJ databases">
        <authorList>
            <person name="Varghese N."/>
            <person name="Submissions S."/>
        </authorList>
    </citation>
    <scope>NUCLEOTIDE SEQUENCE [LARGE SCALE GENOMIC DNA]</scope>
    <source>
        <strain evidence="3">NKM1</strain>
    </source>
</reference>
<dbReference type="Gene3D" id="6.10.140.530">
    <property type="match status" value="7"/>
</dbReference>
<dbReference type="OrthoDB" id="844469at2"/>
<dbReference type="EMBL" id="FZOQ01000051">
    <property type="protein sequence ID" value="SNT33787.1"/>
    <property type="molecule type" value="Genomic_DNA"/>
</dbReference>
<keyword evidence="3" id="KW-1185">Reference proteome</keyword>
<feature type="domain" description="Helicase-associated" evidence="1">
    <location>
        <begin position="490"/>
        <end position="547"/>
    </location>
</feature>
<dbReference type="AlphaFoldDB" id="A0A239LSX8"/>
<dbReference type="PANTHER" id="PTHR33418">
    <property type="entry name" value="HELICASE-ASSOCIATED"/>
    <property type="match status" value="1"/>
</dbReference>
<protein>
    <submittedName>
        <fullName evidence="2">Helicase associated domain-containing protein</fullName>
    </submittedName>
</protein>
<evidence type="ECO:0000259" key="1">
    <source>
        <dbReference type="Pfam" id="PF03457"/>
    </source>
</evidence>
<name>A0A239LSX8_9BACT</name>
<organism evidence="2 3">
    <name type="scientific">Pontibacter ummariensis</name>
    <dbReference type="NCBI Taxonomy" id="1610492"/>
    <lineage>
        <taxon>Bacteria</taxon>
        <taxon>Pseudomonadati</taxon>
        <taxon>Bacteroidota</taxon>
        <taxon>Cytophagia</taxon>
        <taxon>Cytophagales</taxon>
        <taxon>Hymenobacteraceae</taxon>
        <taxon>Pontibacter</taxon>
    </lineage>
</organism>
<feature type="domain" description="Helicase-associated" evidence="1">
    <location>
        <begin position="280"/>
        <end position="340"/>
    </location>
</feature>
<proteinExistence type="predicted"/>
<sequence length="573" mass="68842">MEHLEKGIFNKEFFSLWYSNYHRLEAMNGTVGDTADELDEELESWIGIQRNIRHMLPCELKAKLSALSLDFEDKGLSWELMYRQLADFVQNKGHACLPSDHKHEALKDWLIRQVLSKGLLSAIQFQRLDSLGVDWEMAISRDHRWNQMLWRLKEFKQTFGHCRVPQKWVKDKQLAHWVTVQRRTYSQNRIREDRQRLLSELGFIWSIKSRQEAQWEEFFLQLITFRQKHGHCRVPGKKGKLASWVERQRTARTNGRLRPEREKRLDEIGFTWNFEHIRKRNWEERYRQLRAYKQQYGHCFVPANCRENKTLGVWVVSQRWLESKGKLSADKLEKLNELGFVWSKDTQDQLKAVYDTQWEASFEKLKAYRQAHGTYQVSLKINAVLQRWTSWQRMLFYEEKLSADRIDKLNKIGFPWSVQKEYWMKMYNALVDYRKRFGHTRVPFQWAPNPQLSAWSYKVRLNKAELDSQKVKLLDRIGFDWTLRRKKVVPWKEMYKRLVAFKQEHGHTRVPACWKKDPKLGKWVSRMRQEREKLTPGRVALLETIAFEWNLRTLSRPSTKGHRAQAFGHTVAS</sequence>